<gene>
    <name evidence="1" type="ORF">ACFSYC_14205</name>
</gene>
<keyword evidence="2" id="KW-1185">Reference proteome</keyword>
<organism evidence="1 2">
    <name type="scientific">Mucilaginibacter antarcticus</name>
    <dbReference type="NCBI Taxonomy" id="1855725"/>
    <lineage>
        <taxon>Bacteria</taxon>
        <taxon>Pseudomonadati</taxon>
        <taxon>Bacteroidota</taxon>
        <taxon>Sphingobacteriia</taxon>
        <taxon>Sphingobacteriales</taxon>
        <taxon>Sphingobacteriaceae</taxon>
        <taxon>Mucilaginibacter</taxon>
    </lineage>
</organism>
<evidence type="ECO:0000313" key="1">
    <source>
        <dbReference type="EMBL" id="MFD2865849.1"/>
    </source>
</evidence>
<proteinExistence type="predicted"/>
<dbReference type="EMBL" id="JBHUON010000018">
    <property type="protein sequence ID" value="MFD2865849.1"/>
    <property type="molecule type" value="Genomic_DNA"/>
</dbReference>
<comment type="caution">
    <text evidence="1">The sequence shown here is derived from an EMBL/GenBank/DDBJ whole genome shotgun (WGS) entry which is preliminary data.</text>
</comment>
<evidence type="ECO:0000313" key="2">
    <source>
        <dbReference type="Proteomes" id="UP001597601"/>
    </source>
</evidence>
<reference evidence="2" key="1">
    <citation type="journal article" date="2019" name="Int. J. Syst. Evol. Microbiol.">
        <title>The Global Catalogue of Microorganisms (GCM) 10K type strain sequencing project: providing services to taxonomists for standard genome sequencing and annotation.</title>
        <authorList>
            <consortium name="The Broad Institute Genomics Platform"/>
            <consortium name="The Broad Institute Genome Sequencing Center for Infectious Disease"/>
            <person name="Wu L."/>
            <person name="Ma J."/>
        </authorList>
    </citation>
    <scope>NUCLEOTIDE SEQUENCE [LARGE SCALE GENOMIC DNA]</scope>
    <source>
        <strain evidence="2">KCTC 52232</strain>
    </source>
</reference>
<name>A0ABW5XS14_9SPHI</name>
<dbReference type="RefSeq" id="WP_377128933.1">
    <property type="nucleotide sequence ID" value="NZ_JBHUHN010000001.1"/>
</dbReference>
<sequence length="77" mass="8422">MQTSSTTQNITLTTTFNGNQINLSIVADADKYSVLQNDKPIGHIKPGNDRHTWIVVDSIYVAPQLVNEIANRIAAAN</sequence>
<protein>
    <submittedName>
        <fullName evidence="1">Uncharacterized protein</fullName>
    </submittedName>
</protein>
<accession>A0ABW5XS14</accession>
<dbReference type="Proteomes" id="UP001597601">
    <property type="component" value="Unassembled WGS sequence"/>
</dbReference>